<evidence type="ECO:0000256" key="4">
    <source>
        <dbReference type="ARBA" id="ARBA00022771"/>
    </source>
</evidence>
<evidence type="ECO:0000256" key="11">
    <source>
        <dbReference type="SAM" id="MobiDB-lite"/>
    </source>
</evidence>
<feature type="compositionally biased region" description="Polar residues" evidence="11">
    <location>
        <begin position="73"/>
        <end position="86"/>
    </location>
</feature>
<feature type="region of interest" description="Disordered" evidence="11">
    <location>
        <begin position="65"/>
        <end position="103"/>
    </location>
</feature>
<evidence type="ECO:0000256" key="10">
    <source>
        <dbReference type="PROSITE-ProRule" id="PRU00042"/>
    </source>
</evidence>
<dbReference type="SUPFAM" id="SSF57667">
    <property type="entry name" value="beta-beta-alpha zinc fingers"/>
    <property type="match status" value="1"/>
</dbReference>
<dbReference type="GO" id="GO:0060219">
    <property type="term" value="P:camera-type eye photoreceptor cell differentiation"/>
    <property type="evidence" value="ECO:0007669"/>
    <property type="project" value="Ensembl"/>
</dbReference>
<dbReference type="InterPro" id="IPR036236">
    <property type="entry name" value="Znf_C2H2_sf"/>
</dbReference>
<keyword evidence="3" id="KW-0677">Repeat</keyword>
<gene>
    <name evidence="15 16 17" type="primary">znf644</name>
</gene>
<feature type="domain" description="C2H2-type" evidence="12">
    <location>
        <begin position="828"/>
        <end position="850"/>
    </location>
</feature>
<dbReference type="Proteomes" id="UP000695023">
    <property type="component" value="Unplaced"/>
</dbReference>
<feature type="domain" description="C2H2-type" evidence="12">
    <location>
        <begin position="314"/>
        <end position="341"/>
    </location>
</feature>
<dbReference type="GO" id="GO:0005634">
    <property type="term" value="C:nucleus"/>
    <property type="evidence" value="ECO:0007669"/>
    <property type="project" value="UniProtKB-SubCell"/>
</dbReference>
<dbReference type="RefSeq" id="XP_005721057.1">
    <property type="nucleotide sequence ID" value="XM_005721000.2"/>
</dbReference>
<dbReference type="CTD" id="100007441"/>
<evidence type="ECO:0000256" key="1">
    <source>
        <dbReference type="ARBA" id="ARBA00004123"/>
    </source>
</evidence>
<evidence type="ECO:0000256" key="9">
    <source>
        <dbReference type="ARBA" id="ARBA00023242"/>
    </source>
</evidence>
<feature type="compositionally biased region" description="Basic and acidic residues" evidence="11">
    <location>
        <begin position="147"/>
        <end position="160"/>
    </location>
</feature>
<evidence type="ECO:0000313" key="17">
    <source>
        <dbReference type="RefSeq" id="XP_005721058.1"/>
    </source>
</evidence>
<evidence type="ECO:0000313" key="16">
    <source>
        <dbReference type="RefSeq" id="XP_005721057.1"/>
    </source>
</evidence>
<feature type="domain" description="C2H2-type" evidence="12">
    <location>
        <begin position="281"/>
        <end position="308"/>
    </location>
</feature>
<dbReference type="PROSITE" id="PS00028">
    <property type="entry name" value="ZINC_FINGER_C2H2_1"/>
    <property type="match status" value="4"/>
</dbReference>
<dbReference type="PANTHER" id="PTHR24396:SF25">
    <property type="entry name" value="ZINC FINGER PROTEIN 644"/>
    <property type="match status" value="1"/>
</dbReference>
<evidence type="ECO:0000259" key="12">
    <source>
        <dbReference type="PROSITE" id="PS50157"/>
    </source>
</evidence>
<keyword evidence="7" id="KW-0238">DNA-binding</keyword>
<feature type="compositionally biased region" description="Basic and acidic residues" evidence="11">
    <location>
        <begin position="553"/>
        <end position="576"/>
    </location>
</feature>
<dbReference type="GO" id="GO:0040029">
    <property type="term" value="P:epigenetic regulation of gene expression"/>
    <property type="evidence" value="ECO:0007669"/>
    <property type="project" value="Ensembl"/>
</dbReference>
<dbReference type="GO" id="GO:0000981">
    <property type="term" value="F:DNA-binding transcription factor activity, RNA polymerase II-specific"/>
    <property type="evidence" value="ECO:0007669"/>
    <property type="project" value="TreeGrafter"/>
</dbReference>
<feature type="compositionally biased region" description="Basic residues" evidence="11">
    <location>
        <begin position="210"/>
        <end position="219"/>
    </location>
</feature>
<dbReference type="OrthoDB" id="8669871at2759"/>
<evidence type="ECO:0000256" key="6">
    <source>
        <dbReference type="ARBA" id="ARBA00023015"/>
    </source>
</evidence>
<protein>
    <submittedName>
        <fullName evidence="13 15 16">Zinc finger protein 644</fullName>
    </submittedName>
</protein>
<keyword evidence="2" id="KW-0479">Metal-binding</keyword>
<dbReference type="RefSeq" id="XP_005721056.1">
    <property type="nucleotide sequence ID" value="XM_005720999.2"/>
</dbReference>
<dbReference type="STRING" id="303518.ENSPNYP00000002221"/>
<evidence type="ECO:0000256" key="8">
    <source>
        <dbReference type="ARBA" id="ARBA00023163"/>
    </source>
</evidence>
<dbReference type="Pfam" id="PF23015">
    <property type="entry name" value="zf-WIZ"/>
    <property type="match status" value="1"/>
</dbReference>
<keyword evidence="9" id="KW-0539">Nucleus</keyword>
<name>A0A3B4EYY9_9CICH</name>
<dbReference type="GO" id="GO:0000978">
    <property type="term" value="F:RNA polymerase II cis-regulatory region sequence-specific DNA binding"/>
    <property type="evidence" value="ECO:0007669"/>
    <property type="project" value="TreeGrafter"/>
</dbReference>
<feature type="compositionally biased region" description="Basic and acidic residues" evidence="11">
    <location>
        <begin position="90"/>
        <end position="103"/>
    </location>
</feature>
<dbReference type="InterPro" id="IPR051643">
    <property type="entry name" value="Transcr_Reg_ZincFinger"/>
</dbReference>
<proteinExistence type="predicted"/>
<dbReference type="Pfam" id="PF00096">
    <property type="entry name" value="zf-C2H2"/>
    <property type="match status" value="1"/>
</dbReference>
<keyword evidence="5" id="KW-0862">Zinc</keyword>
<dbReference type="Gene3D" id="3.30.160.60">
    <property type="entry name" value="Classic Zinc Finger"/>
    <property type="match status" value="2"/>
</dbReference>
<feature type="region of interest" description="Disordered" evidence="11">
    <location>
        <begin position="144"/>
        <end position="233"/>
    </location>
</feature>
<keyword evidence="8" id="KW-0804">Transcription</keyword>
<dbReference type="Ensembl" id="ENSPNYT00000002278.1">
    <property type="protein sequence ID" value="ENSPNYP00000002221.1"/>
    <property type="gene ID" value="ENSPNYG00000001774.1"/>
</dbReference>
<dbReference type="SMART" id="SM00355">
    <property type="entry name" value="ZnF_C2H2"/>
    <property type="match status" value="9"/>
</dbReference>
<dbReference type="AlphaFoldDB" id="A0A3B4EYY9"/>
<dbReference type="RefSeq" id="XP_005721058.1">
    <property type="nucleotide sequence ID" value="XM_005721001.1"/>
</dbReference>
<evidence type="ECO:0000256" key="3">
    <source>
        <dbReference type="ARBA" id="ARBA00022737"/>
    </source>
</evidence>
<organism evidence="13">
    <name type="scientific">Pundamilia nyererei</name>
    <dbReference type="NCBI Taxonomy" id="303518"/>
    <lineage>
        <taxon>Eukaryota</taxon>
        <taxon>Metazoa</taxon>
        <taxon>Chordata</taxon>
        <taxon>Craniata</taxon>
        <taxon>Vertebrata</taxon>
        <taxon>Euteleostomi</taxon>
        <taxon>Actinopterygii</taxon>
        <taxon>Neopterygii</taxon>
        <taxon>Teleostei</taxon>
        <taxon>Neoteleostei</taxon>
        <taxon>Acanthomorphata</taxon>
        <taxon>Ovalentaria</taxon>
        <taxon>Cichlomorphae</taxon>
        <taxon>Cichliformes</taxon>
        <taxon>Cichlidae</taxon>
        <taxon>African cichlids</taxon>
        <taxon>Pseudocrenilabrinae</taxon>
        <taxon>Haplochromini</taxon>
        <taxon>Pundamilia</taxon>
    </lineage>
</organism>
<dbReference type="PANTHER" id="PTHR24396">
    <property type="entry name" value="ZINC FINGER PROTEIN"/>
    <property type="match status" value="1"/>
</dbReference>
<reference evidence="15 16" key="2">
    <citation type="submission" date="2025-04" db="UniProtKB">
        <authorList>
            <consortium name="RefSeq"/>
        </authorList>
    </citation>
    <scope>IDENTIFICATION</scope>
</reference>
<dbReference type="GO" id="GO:0008270">
    <property type="term" value="F:zinc ion binding"/>
    <property type="evidence" value="ECO:0007669"/>
    <property type="project" value="UniProtKB-KW"/>
</dbReference>
<dbReference type="GeneTree" id="ENSGT00940000158258"/>
<reference evidence="13" key="1">
    <citation type="submission" date="2023-09" db="UniProtKB">
        <authorList>
            <consortium name="Ensembl"/>
        </authorList>
    </citation>
    <scope>IDENTIFICATION</scope>
</reference>
<evidence type="ECO:0000256" key="2">
    <source>
        <dbReference type="ARBA" id="ARBA00022723"/>
    </source>
</evidence>
<dbReference type="InterPro" id="IPR013087">
    <property type="entry name" value="Znf_C2H2_type"/>
</dbReference>
<evidence type="ECO:0000256" key="5">
    <source>
        <dbReference type="ARBA" id="ARBA00022833"/>
    </source>
</evidence>
<dbReference type="PROSITE" id="PS50157">
    <property type="entry name" value="ZINC_FINGER_C2H2_2"/>
    <property type="match status" value="3"/>
</dbReference>
<sequence>MAAEMSCLTGVDEDDKDADPEINALTLLQEPVRMAQESAACTDSFGKPSPKQNNVLDVLSNEDMLSPVGLGNGPSSHQATQAHELNSISSEKEEEKSITPLKTVHEIDTAGIWGFDESPENSLDNFSSTSDLNWDPHKEFMQFLWENHSDSPGEETKEEVSPANSQRRRKRKMDMVVMVDPSEDLYPELSPKSSEELSEAEGQEDSIPVRKVRKSRKFSKSQSSPTGKVSKYPNGTVKAIKEILYNGPSRNSHENNMKHGLSPLKGRLTINSHSEGKPSCYPCSKCKLIFKKEHHLHRHMKSHVEPPNISPKPFICRECGQSFRQSGLLIDHMSIHKDKRTRLTEEIKGVNDRKKDDKNAKFFCPQCPFGTNCPNTFVQHAKTHEKDKRKFRCDKCSFRTLSENDLRRHDIMQHTVITVRKQVQEDDHGIFSCDICSYRAFSKNVFKNHLLRRHQQSFEEYEAAQHREKNAQLGKEQQVPTCKTPVEDAEFTSKISIKNQIASKRACSPNGSSDISDLFRNSKLKRGPRSQVTESKLDKSINVLLSRQRHGKKSLEQKKERNNCSKPVQHSDKDGCDELLETLTVKDEESTVSPNGSSVTIDPSTVKKTPSKRKMSTPYRNTSDQDSCFILPKPLPSPKKVNPEEVANYDERDIFQFKDIDANSNLSDNGIKKEKQNIIYTYSRRMSMRGALQASKRLFEKIKTEEQEQSDPEIKEECIETEVFQETFEAHQIPLGESFGDDLSELESDRKNCPYCPAVFESGVGLSNHVRGHLHRVGLSYNARHVVPPEQVACQDRRPRIRRKMSALRRLKKALQLESNSETVKSIHSCPLCGDSFDNRTGQSNHIRGHLKKLGKSFASKNKSPLLLLRELMRDKKEFQRALQIVGKRRNHFHYGASSKLSSADRFTSPHTGIIKSNSDSSVCTEAKPLIPTFSLAEIESEQRQQETNLDVKNSFSGTTALIGILKKRKCQEDARLKGSSQISRNMITVSSNSEHNSGAKVVSSLPNQISEKGEFNRKVCIHCNATFHSGVALSNHLRAYAKRKRIALLEGTTIDCKAVRTRSRPGSKKKTLPLTQTPEEMYRLTCRFCDLVFQGPLSVQEDWIKHLQRHIMNTSVPHTGLGMVEVTSLPTDTPTFKTDQDGSLTVTHAVS</sequence>
<keyword evidence="6" id="KW-0805">Transcription regulation</keyword>
<keyword evidence="14" id="KW-1185">Reference proteome</keyword>
<evidence type="ECO:0000313" key="15">
    <source>
        <dbReference type="RefSeq" id="XP_005721056.1"/>
    </source>
</evidence>
<dbReference type="GeneID" id="102200317"/>
<feature type="region of interest" description="Disordered" evidence="11">
    <location>
        <begin position="1133"/>
        <end position="1152"/>
    </location>
</feature>
<dbReference type="FunFam" id="3.30.160.60:FF:000646">
    <property type="entry name" value="Myeloid zinc finger 1"/>
    <property type="match status" value="1"/>
</dbReference>
<dbReference type="InterPro" id="IPR055125">
    <property type="entry name" value="Wiz_C_Znf"/>
</dbReference>
<feature type="compositionally biased region" description="Polar residues" evidence="11">
    <location>
        <begin position="591"/>
        <end position="608"/>
    </location>
</feature>
<accession>A0A3B4EYY9</accession>
<evidence type="ECO:0000256" key="7">
    <source>
        <dbReference type="ARBA" id="ARBA00023125"/>
    </source>
</evidence>
<evidence type="ECO:0000313" key="14">
    <source>
        <dbReference type="Proteomes" id="UP000695023"/>
    </source>
</evidence>
<evidence type="ECO:0000313" key="13">
    <source>
        <dbReference type="Ensembl" id="ENSPNYP00000002221.1"/>
    </source>
</evidence>
<comment type="subcellular location">
    <subcellularLocation>
        <location evidence="1">Nucleus</location>
    </subcellularLocation>
</comment>
<feature type="region of interest" description="Disordered" evidence="11">
    <location>
        <begin position="505"/>
        <end position="643"/>
    </location>
</feature>
<keyword evidence="4 10" id="KW-0863">Zinc-finger</keyword>